<gene>
    <name evidence="2" type="ORF">IAB38_06740</name>
</gene>
<name>A0A9D1DVQ1_9FIRM</name>
<dbReference type="AlphaFoldDB" id="A0A9D1DVQ1"/>
<sequence>MNSNIYSDRDIKLTDNILKIGYATISLSSVSSVHTFPVPRHSLLAGLKEWFYGLIFMIIICAIFRQISILGDIYIFTIFILIGYNIYEHRKVYLGLEICTTGGQSYKIKSEDIVLITKIERNLTEFMEENNPGYNINVNNSIINNGNNNKNTVVHK</sequence>
<dbReference type="EMBL" id="DVHC01000063">
    <property type="protein sequence ID" value="HIR59731.1"/>
    <property type="molecule type" value="Genomic_DNA"/>
</dbReference>
<keyword evidence="1" id="KW-0812">Transmembrane</keyword>
<dbReference type="Proteomes" id="UP000824232">
    <property type="component" value="Unassembled WGS sequence"/>
</dbReference>
<proteinExistence type="predicted"/>
<evidence type="ECO:0000313" key="3">
    <source>
        <dbReference type="Proteomes" id="UP000824232"/>
    </source>
</evidence>
<keyword evidence="1" id="KW-1133">Transmembrane helix</keyword>
<evidence type="ECO:0000256" key="1">
    <source>
        <dbReference type="SAM" id="Phobius"/>
    </source>
</evidence>
<reference evidence="2" key="1">
    <citation type="submission" date="2020-10" db="EMBL/GenBank/DDBJ databases">
        <authorList>
            <person name="Gilroy R."/>
        </authorList>
    </citation>
    <scope>NUCLEOTIDE SEQUENCE</scope>
    <source>
        <strain evidence="2">CHK184-20233</strain>
    </source>
</reference>
<feature type="transmembrane region" description="Helical" evidence="1">
    <location>
        <begin position="50"/>
        <end position="82"/>
    </location>
</feature>
<organism evidence="2 3">
    <name type="scientific">Candidatus Onthousia excrementipullorum</name>
    <dbReference type="NCBI Taxonomy" id="2840884"/>
    <lineage>
        <taxon>Bacteria</taxon>
        <taxon>Bacillati</taxon>
        <taxon>Bacillota</taxon>
        <taxon>Bacilli</taxon>
        <taxon>Candidatus Onthousia</taxon>
    </lineage>
</organism>
<evidence type="ECO:0000313" key="2">
    <source>
        <dbReference type="EMBL" id="HIR59731.1"/>
    </source>
</evidence>
<protein>
    <submittedName>
        <fullName evidence="2">Uncharacterized protein</fullName>
    </submittedName>
</protein>
<reference evidence="2" key="2">
    <citation type="journal article" date="2021" name="PeerJ">
        <title>Extensive microbial diversity within the chicken gut microbiome revealed by metagenomics and culture.</title>
        <authorList>
            <person name="Gilroy R."/>
            <person name="Ravi A."/>
            <person name="Getino M."/>
            <person name="Pursley I."/>
            <person name="Horton D.L."/>
            <person name="Alikhan N.F."/>
            <person name="Baker D."/>
            <person name="Gharbi K."/>
            <person name="Hall N."/>
            <person name="Watson M."/>
            <person name="Adriaenssens E.M."/>
            <person name="Foster-Nyarko E."/>
            <person name="Jarju S."/>
            <person name="Secka A."/>
            <person name="Antonio M."/>
            <person name="Oren A."/>
            <person name="Chaudhuri R.R."/>
            <person name="La Ragione R."/>
            <person name="Hildebrand F."/>
            <person name="Pallen M.J."/>
        </authorList>
    </citation>
    <scope>NUCLEOTIDE SEQUENCE</scope>
    <source>
        <strain evidence="2">CHK184-20233</strain>
    </source>
</reference>
<comment type="caution">
    <text evidence="2">The sequence shown here is derived from an EMBL/GenBank/DDBJ whole genome shotgun (WGS) entry which is preliminary data.</text>
</comment>
<accession>A0A9D1DVQ1</accession>
<keyword evidence="1" id="KW-0472">Membrane</keyword>